<keyword evidence="1" id="KW-0812">Transmembrane</keyword>
<keyword evidence="1" id="KW-0472">Membrane</keyword>
<sequence>MKGIPAHKEECWVTAILPGILFYPSIIPLFRIVKPCL</sequence>
<comment type="caution">
    <text evidence="2">The sequence shown here is derived from an EMBL/GenBank/DDBJ whole genome shotgun (WGS) entry which is preliminary data.</text>
</comment>
<evidence type="ECO:0000313" key="2">
    <source>
        <dbReference type="EMBL" id="MBB3188299.1"/>
    </source>
</evidence>
<dbReference type="EMBL" id="JACHYB010000002">
    <property type="protein sequence ID" value="MBB3188299.1"/>
    <property type="molecule type" value="Genomic_DNA"/>
</dbReference>
<keyword evidence="3" id="KW-1185">Reference proteome</keyword>
<proteinExistence type="predicted"/>
<accession>A0A7W5H371</accession>
<gene>
    <name evidence="2" type="ORF">FHX64_002497</name>
</gene>
<name>A0A7W5H371_9PORP</name>
<protein>
    <submittedName>
        <fullName evidence="2">Uncharacterized protein</fullName>
    </submittedName>
</protein>
<evidence type="ECO:0000256" key="1">
    <source>
        <dbReference type="SAM" id="Phobius"/>
    </source>
</evidence>
<organism evidence="2 3">
    <name type="scientific">Microbacter margulisiae</name>
    <dbReference type="NCBI Taxonomy" id="1350067"/>
    <lineage>
        <taxon>Bacteria</taxon>
        <taxon>Pseudomonadati</taxon>
        <taxon>Bacteroidota</taxon>
        <taxon>Bacteroidia</taxon>
        <taxon>Bacteroidales</taxon>
        <taxon>Porphyromonadaceae</taxon>
        <taxon>Microbacter</taxon>
    </lineage>
</organism>
<feature type="transmembrane region" description="Helical" evidence="1">
    <location>
        <begin position="12"/>
        <end position="33"/>
    </location>
</feature>
<dbReference type="Proteomes" id="UP000544222">
    <property type="component" value="Unassembled WGS sequence"/>
</dbReference>
<keyword evidence="1" id="KW-1133">Transmembrane helix</keyword>
<reference evidence="2 3" key="1">
    <citation type="submission" date="2020-08" db="EMBL/GenBank/DDBJ databases">
        <title>Genomic Encyclopedia of Type Strains, Phase IV (KMG-IV): sequencing the most valuable type-strain genomes for metagenomic binning, comparative biology and taxonomic classification.</title>
        <authorList>
            <person name="Goeker M."/>
        </authorList>
    </citation>
    <scope>NUCLEOTIDE SEQUENCE [LARGE SCALE GENOMIC DNA]</scope>
    <source>
        <strain evidence="2 3">DSM 27471</strain>
    </source>
</reference>
<dbReference type="AlphaFoldDB" id="A0A7W5H371"/>
<evidence type="ECO:0000313" key="3">
    <source>
        <dbReference type="Proteomes" id="UP000544222"/>
    </source>
</evidence>